<protein>
    <submittedName>
        <fullName evidence="2">DNA-primase RepB domain-containing protein</fullName>
    </submittedName>
</protein>
<evidence type="ECO:0000313" key="3">
    <source>
        <dbReference type="Proteomes" id="UP001595715"/>
    </source>
</evidence>
<evidence type="ECO:0000259" key="1">
    <source>
        <dbReference type="Pfam" id="PF16793"/>
    </source>
</evidence>
<dbReference type="Gene3D" id="3.30.70.1790">
    <property type="entry name" value="RepB DNA-primase, N-terminal domain"/>
    <property type="match status" value="1"/>
</dbReference>
<dbReference type="Proteomes" id="UP001595715">
    <property type="component" value="Unassembled WGS sequence"/>
</dbReference>
<comment type="caution">
    <text evidence="2">The sequence shown here is derived from an EMBL/GenBank/DDBJ whole genome shotgun (WGS) entry which is preliminary data.</text>
</comment>
<dbReference type="RefSeq" id="WP_377718788.1">
    <property type="nucleotide sequence ID" value="NZ_JBHSAM010000021.1"/>
</dbReference>
<sequence>MNDRFAPYSPVMKKSSEQLHRFIRKLRYTRREKLRFLLVYDVERHGPKAPPNADGCRASSASAWSASHSHSYSSGSSSDQGAILLQPPAARLSKSVTQIKLASSRRRSVHLLGRNAQGYAVFMGINQGGVKDRDIRRVNAQFIDVDLNKIVESFPTRAELDRRVRALKANPAEQLRMLAVSRDASGRFVLKAQRTDARVAQLKARFLKKYGGLLRQAMIVETKNGYHAYWPIRGGAIAKFVPIQNALTKKFGSDPHITNLSRVMRVPGFYHMKNPDQPFLVRVVSWGRKKPFTQEELVKSLGLKL</sequence>
<feature type="domain" description="RepB-like DNA primase" evidence="1">
    <location>
        <begin position="215"/>
        <end position="300"/>
    </location>
</feature>
<dbReference type="InterPro" id="IPR039459">
    <property type="entry name" value="RepB-like_DNA_primase_dom"/>
</dbReference>
<accession>A0ABV8JYS4</accession>
<dbReference type="EMBL" id="JBHSAM010000021">
    <property type="protein sequence ID" value="MFC4100112.1"/>
    <property type="molecule type" value="Genomic_DNA"/>
</dbReference>
<reference evidence="3" key="1">
    <citation type="journal article" date="2019" name="Int. J. Syst. Evol. Microbiol.">
        <title>The Global Catalogue of Microorganisms (GCM) 10K type strain sequencing project: providing services to taxonomists for standard genome sequencing and annotation.</title>
        <authorList>
            <consortium name="The Broad Institute Genomics Platform"/>
            <consortium name="The Broad Institute Genome Sequencing Center for Infectious Disease"/>
            <person name="Wu L."/>
            <person name="Ma J."/>
        </authorList>
    </citation>
    <scope>NUCLEOTIDE SEQUENCE [LARGE SCALE GENOMIC DNA]</scope>
    <source>
        <strain evidence="3">IBRC-M 10987</strain>
    </source>
</reference>
<evidence type="ECO:0000313" key="2">
    <source>
        <dbReference type="EMBL" id="MFC4100112.1"/>
    </source>
</evidence>
<keyword evidence="3" id="KW-1185">Reference proteome</keyword>
<proteinExistence type="predicted"/>
<name>A0ABV8JYS4_9BACL</name>
<gene>
    <name evidence="2" type="ORF">ACFOZ8_10605</name>
</gene>
<dbReference type="Pfam" id="PF16793">
    <property type="entry name" value="RepB_primase"/>
    <property type="match status" value="1"/>
</dbReference>
<organism evidence="2 3">
    <name type="scientific">Paenibacillus xanthanilyticus</name>
    <dbReference type="NCBI Taxonomy" id="1783531"/>
    <lineage>
        <taxon>Bacteria</taxon>
        <taxon>Bacillati</taxon>
        <taxon>Bacillota</taxon>
        <taxon>Bacilli</taxon>
        <taxon>Bacillales</taxon>
        <taxon>Paenibacillaceae</taxon>
        <taxon>Paenibacillus</taxon>
    </lineage>
</organism>